<name>A0A2U1PR86_ARTAN</name>
<evidence type="ECO:0000256" key="1">
    <source>
        <dbReference type="SAM" id="MobiDB-lite"/>
    </source>
</evidence>
<dbReference type="EMBL" id="PKPP01000830">
    <property type="protein sequence ID" value="PWA88254.1"/>
    <property type="molecule type" value="Genomic_DNA"/>
</dbReference>
<accession>A0A2U1PR86</accession>
<dbReference type="AlphaFoldDB" id="A0A2U1PR86"/>
<keyword evidence="3" id="KW-1185">Reference proteome</keyword>
<reference evidence="2 3" key="1">
    <citation type="journal article" date="2018" name="Mol. Plant">
        <title>The genome of Artemisia annua provides insight into the evolution of Asteraceae family and artemisinin biosynthesis.</title>
        <authorList>
            <person name="Shen Q."/>
            <person name="Zhang L."/>
            <person name="Liao Z."/>
            <person name="Wang S."/>
            <person name="Yan T."/>
            <person name="Shi P."/>
            <person name="Liu M."/>
            <person name="Fu X."/>
            <person name="Pan Q."/>
            <person name="Wang Y."/>
            <person name="Lv Z."/>
            <person name="Lu X."/>
            <person name="Zhang F."/>
            <person name="Jiang W."/>
            <person name="Ma Y."/>
            <person name="Chen M."/>
            <person name="Hao X."/>
            <person name="Li L."/>
            <person name="Tang Y."/>
            <person name="Lv G."/>
            <person name="Zhou Y."/>
            <person name="Sun X."/>
            <person name="Brodelius P.E."/>
            <person name="Rose J.K.C."/>
            <person name="Tang K."/>
        </authorList>
    </citation>
    <scope>NUCLEOTIDE SEQUENCE [LARGE SCALE GENOMIC DNA]</scope>
    <source>
        <strain evidence="3">cv. Huhao1</strain>
        <tissue evidence="2">Leaf</tissue>
    </source>
</reference>
<sequence>MIQNQPYQWFPEIYQKLQDVLIETDKLLKKLTKVNSHQKTNGELLAEEQESRERSQHRKSFIYNDDNDEASIQVGKFYSVSSYLNTTVKDDGRKSMEELLAELRADKLRKAFIYDDDSDDDEERIVPFNVFPQIAPICPPVRPEDSLTIGDEPLNTIPATESDEINKSSVENLVPIQSESGETSNGDGETFENDRRDNLVDTNDKPFDDTNFDLEGDIRFLESLLLEEPLPPLPPKNDEVTDESIDNHDEICSESDEGYTSLSCGEIEYVEEEISPCGNPTSFSEPNIPDFSPKEIDVLSEIDETSDESDDPVFENFKTTFTNPLFDFEPEFTMISDNPLFDIQIKDSDESVTKPEVTNVYHKVDSLHDEFLTPVDPTPSRIVEVSEPTKLSSPNDPSSFTVVDASLSFFSEDKIFKPGLLSFKDSHGLQPDILASFVTIEDFVDENLKKDDFKTKEKVKLTMEDLFEFDLETVVMIFLPFLTYAVVSPIRHSLGSEDVVFDPGILRFMPVVCSICSPKDKSIVVRHRRLAAALGFDFRSVWLRSGSFKDAQFYLLSTSSYGCVYQKLTLAISPPLFGVAVVCHNYYGIGMILVGEGIDNKLKMKSFQLGFHLDDGWSGVLDVQKFQVSHIHCPPPPWLDGATSNALLPPRKPSWLPEHSIYAVGSTSSNELHLLDFYPNTSSPCHCVTVCATHPLNGTIVAGTLNASLLMISQDHRSCKDEGVDDLNLP</sequence>
<evidence type="ECO:0000313" key="3">
    <source>
        <dbReference type="Proteomes" id="UP000245207"/>
    </source>
</evidence>
<dbReference type="Proteomes" id="UP000245207">
    <property type="component" value="Unassembled WGS sequence"/>
</dbReference>
<organism evidence="2 3">
    <name type="scientific">Artemisia annua</name>
    <name type="common">Sweet wormwood</name>
    <dbReference type="NCBI Taxonomy" id="35608"/>
    <lineage>
        <taxon>Eukaryota</taxon>
        <taxon>Viridiplantae</taxon>
        <taxon>Streptophyta</taxon>
        <taxon>Embryophyta</taxon>
        <taxon>Tracheophyta</taxon>
        <taxon>Spermatophyta</taxon>
        <taxon>Magnoliopsida</taxon>
        <taxon>eudicotyledons</taxon>
        <taxon>Gunneridae</taxon>
        <taxon>Pentapetalae</taxon>
        <taxon>asterids</taxon>
        <taxon>campanulids</taxon>
        <taxon>Asterales</taxon>
        <taxon>Asteraceae</taxon>
        <taxon>Asteroideae</taxon>
        <taxon>Anthemideae</taxon>
        <taxon>Artemisiinae</taxon>
        <taxon>Artemisia</taxon>
    </lineage>
</organism>
<feature type="compositionally biased region" description="Polar residues" evidence="1">
    <location>
        <begin position="177"/>
        <end position="187"/>
    </location>
</feature>
<comment type="caution">
    <text evidence="2">The sequence shown here is derived from an EMBL/GenBank/DDBJ whole genome shotgun (WGS) entry which is preliminary data.</text>
</comment>
<dbReference type="STRING" id="35608.A0A2U1PR86"/>
<protein>
    <submittedName>
        <fullName evidence="2">WD40/YVTN repeat-like-containing domain-containing protein</fullName>
    </submittedName>
</protein>
<proteinExistence type="predicted"/>
<dbReference type="OrthoDB" id="10260946at2759"/>
<feature type="region of interest" description="Disordered" evidence="1">
    <location>
        <begin position="40"/>
        <end position="63"/>
    </location>
</feature>
<gene>
    <name evidence="2" type="ORF">CTI12_AA122100</name>
</gene>
<evidence type="ECO:0000313" key="2">
    <source>
        <dbReference type="EMBL" id="PWA88254.1"/>
    </source>
</evidence>
<feature type="compositionally biased region" description="Basic and acidic residues" evidence="1">
    <location>
        <begin position="192"/>
        <end position="208"/>
    </location>
</feature>
<feature type="region of interest" description="Disordered" evidence="1">
    <location>
        <begin position="177"/>
        <end position="210"/>
    </location>
</feature>